<sequence length="41" mass="4488">MKLKAAIFCFGEFFVQPKINLLIHRGTDGSCLHSSPILVGV</sequence>
<organism evidence="1 2">
    <name type="scientific">Lunatimonas lonarensis</name>
    <dbReference type="NCBI Taxonomy" id="1232681"/>
    <lineage>
        <taxon>Bacteria</taxon>
        <taxon>Pseudomonadati</taxon>
        <taxon>Bacteroidota</taxon>
        <taxon>Cytophagia</taxon>
        <taxon>Cytophagales</taxon>
        <taxon>Cyclobacteriaceae</taxon>
    </lineage>
</organism>
<protein>
    <submittedName>
        <fullName evidence="1">Uncharacterized protein</fullName>
    </submittedName>
</protein>
<dbReference type="STRING" id="1232681.ADIS_1208"/>
<keyword evidence="2" id="KW-1185">Reference proteome</keyword>
<evidence type="ECO:0000313" key="1">
    <source>
        <dbReference type="EMBL" id="EON78345.1"/>
    </source>
</evidence>
<proteinExistence type="predicted"/>
<dbReference type="EMBL" id="AQHR01000040">
    <property type="protein sequence ID" value="EON78345.1"/>
    <property type="molecule type" value="Genomic_DNA"/>
</dbReference>
<accession>R7ZW17</accession>
<gene>
    <name evidence="1" type="ORF">ADIS_1208</name>
</gene>
<dbReference type="Proteomes" id="UP000013909">
    <property type="component" value="Unassembled WGS sequence"/>
</dbReference>
<name>R7ZW17_9BACT</name>
<evidence type="ECO:0000313" key="2">
    <source>
        <dbReference type="Proteomes" id="UP000013909"/>
    </source>
</evidence>
<dbReference type="AlphaFoldDB" id="R7ZW17"/>
<reference evidence="1 2" key="1">
    <citation type="submission" date="2013-02" db="EMBL/GenBank/DDBJ databases">
        <title>A novel strain isolated from Lonar lake, Maharashtra, India.</title>
        <authorList>
            <person name="Singh A."/>
        </authorList>
    </citation>
    <scope>NUCLEOTIDE SEQUENCE [LARGE SCALE GENOMIC DNA]</scope>
    <source>
        <strain evidence="1 2">AK24</strain>
    </source>
</reference>
<comment type="caution">
    <text evidence="1">The sequence shown here is derived from an EMBL/GenBank/DDBJ whole genome shotgun (WGS) entry which is preliminary data.</text>
</comment>